<dbReference type="AlphaFoldDB" id="A0A182XQS3"/>
<feature type="transmembrane region" description="Helical" evidence="1">
    <location>
        <begin position="65"/>
        <end position="85"/>
    </location>
</feature>
<name>A0A182XQS3_ANOQN</name>
<dbReference type="Proteomes" id="UP000076407">
    <property type="component" value="Unassembled WGS sequence"/>
</dbReference>
<keyword evidence="1" id="KW-1133">Transmembrane helix</keyword>
<feature type="transmembrane region" description="Helical" evidence="1">
    <location>
        <begin position="92"/>
        <end position="112"/>
    </location>
</feature>
<evidence type="ECO:0000256" key="1">
    <source>
        <dbReference type="SAM" id="Phobius"/>
    </source>
</evidence>
<keyword evidence="3" id="KW-1185">Reference proteome</keyword>
<accession>A0A182XQS3</accession>
<keyword evidence="1" id="KW-0812">Transmembrane</keyword>
<feature type="transmembrane region" description="Helical" evidence="1">
    <location>
        <begin position="161"/>
        <end position="182"/>
    </location>
</feature>
<feature type="transmembrane region" description="Helical" evidence="1">
    <location>
        <begin position="208"/>
        <end position="228"/>
    </location>
</feature>
<reference evidence="2" key="1">
    <citation type="submission" date="2020-05" db="UniProtKB">
        <authorList>
            <consortium name="EnsemblMetazoa"/>
        </authorList>
    </citation>
    <scope>IDENTIFICATION</scope>
    <source>
        <strain evidence="2">SANGQUA</strain>
    </source>
</reference>
<dbReference type="EnsemblMetazoa" id="AQUA014209-RA">
    <property type="protein sequence ID" value="AQUA014209-PA"/>
    <property type="gene ID" value="AQUA014209"/>
</dbReference>
<feature type="transmembrane region" description="Helical" evidence="1">
    <location>
        <begin position="118"/>
        <end position="140"/>
    </location>
</feature>
<organism evidence="2 3">
    <name type="scientific">Anopheles quadriannulatus</name>
    <name type="common">Mosquito</name>
    <dbReference type="NCBI Taxonomy" id="34691"/>
    <lineage>
        <taxon>Eukaryota</taxon>
        <taxon>Metazoa</taxon>
        <taxon>Ecdysozoa</taxon>
        <taxon>Arthropoda</taxon>
        <taxon>Hexapoda</taxon>
        <taxon>Insecta</taxon>
        <taxon>Pterygota</taxon>
        <taxon>Neoptera</taxon>
        <taxon>Endopterygota</taxon>
        <taxon>Diptera</taxon>
        <taxon>Nematocera</taxon>
        <taxon>Culicoidea</taxon>
        <taxon>Culicidae</taxon>
        <taxon>Anophelinae</taxon>
        <taxon>Anopheles</taxon>
    </lineage>
</organism>
<evidence type="ECO:0000313" key="2">
    <source>
        <dbReference type="EnsemblMetazoa" id="AQUA014209-PA"/>
    </source>
</evidence>
<keyword evidence="1" id="KW-0472">Membrane</keyword>
<sequence length="230" mass="22974">MALSFSFLPPAFGSSSTSIWNVRSSLKSFSRCRFSSPASLPFCSIISSSMPAITSSAVGSASWPFGPVGAALPSCFCSALVALLSDSLAPSLPLAASFTAPSLVASVSLLLFCSTDSVLAELFTVGVIAVVIGFLAVGAVDDSTDTASSLESAIFSDTSTAVAVGIFLPSLSGVVLEMVLLADFSSAGSAAFLPVSRLPLACASAPSLSPPAVVAAAVVVVSVSLVSFSR</sequence>
<proteinExistence type="predicted"/>
<dbReference type="VEuPathDB" id="VectorBase:AQUA014209"/>
<protein>
    <submittedName>
        <fullName evidence="2">Uncharacterized protein</fullName>
    </submittedName>
</protein>
<evidence type="ECO:0000313" key="3">
    <source>
        <dbReference type="Proteomes" id="UP000076407"/>
    </source>
</evidence>